<feature type="region of interest" description="Disordered" evidence="1">
    <location>
        <begin position="1"/>
        <end position="34"/>
    </location>
</feature>
<name>A0A679GV12_9GAMM</name>
<evidence type="ECO:0000313" key="2">
    <source>
        <dbReference type="EMBL" id="BCA30990.1"/>
    </source>
</evidence>
<dbReference type="Proteomes" id="UP000501237">
    <property type="component" value="Chromosome"/>
</dbReference>
<dbReference type="AlphaFoldDB" id="A0A679GV12"/>
<evidence type="ECO:0000256" key="1">
    <source>
        <dbReference type="SAM" id="MobiDB-lite"/>
    </source>
</evidence>
<accession>A0A679GV12</accession>
<evidence type="ECO:0000313" key="3">
    <source>
        <dbReference type="Proteomes" id="UP000501237"/>
    </source>
</evidence>
<proteinExistence type="predicted"/>
<dbReference type="KEGG" id="poj:PtoMrB4_49670"/>
<organism evidence="2 3">
    <name type="scientific">Metapseudomonas otitidis</name>
    <dbReference type="NCBI Taxonomy" id="319939"/>
    <lineage>
        <taxon>Bacteria</taxon>
        <taxon>Pseudomonadati</taxon>
        <taxon>Pseudomonadota</taxon>
        <taxon>Gammaproteobacteria</taxon>
        <taxon>Pseudomonadales</taxon>
        <taxon>Pseudomonadaceae</taxon>
        <taxon>Metapseudomonas</taxon>
    </lineage>
</organism>
<reference evidence="2 3" key="1">
    <citation type="journal article" date="2020" name="Microbiol. Resour. Announc.">
        <title>Complete genome sequence of Pseudomonas otitidis strain MrB4, isolated from Lake Biwa in Japan.</title>
        <authorList>
            <person name="Miyazaki K."/>
            <person name="Hase E."/>
            <person name="Maruya T."/>
        </authorList>
    </citation>
    <scope>NUCLEOTIDE SEQUENCE [LARGE SCALE GENOMIC DNA]</scope>
    <source>
        <strain evidence="2 3">MrB4</strain>
    </source>
</reference>
<gene>
    <name evidence="2" type="ORF">PtoMrB4_49670</name>
</gene>
<sequence length="84" mass="8917">MGRHPCQEGTQTLGTVPPVDKARPVKSDLSTAKDATPVGWAELCEAHRWRGAEVGLDAVRGAHRILRVQPMTGGPGVVHGLIDT</sequence>
<dbReference type="EMBL" id="AP022642">
    <property type="protein sequence ID" value="BCA30990.1"/>
    <property type="molecule type" value="Genomic_DNA"/>
</dbReference>
<protein>
    <submittedName>
        <fullName evidence="2">Uncharacterized protein</fullName>
    </submittedName>
</protein>